<comment type="similarity">
    <text evidence="13">Belongs to the CRISPR-associated Cas9 family.</text>
</comment>
<evidence type="ECO:0000256" key="5">
    <source>
        <dbReference type="ARBA" id="ARBA00022759"/>
    </source>
</evidence>
<accession>E7MR72</accession>
<evidence type="ECO:0000256" key="6">
    <source>
        <dbReference type="ARBA" id="ARBA00022801"/>
    </source>
</evidence>
<keyword evidence="16" id="KW-1185">Reference proteome</keyword>
<comment type="function">
    <text evidence="13">CRISPR (clustered regularly interspaced short palindromic repeat) is an adaptive immune system that provides protection against mobile genetic elements (viruses, transposable elements and conjugative plasmids). CRISPR clusters contain spacers, sequences complementary to antecedent mobile elements, and target invading nucleic acids. CRISPR clusters are transcribed and processed into CRISPR RNA (crRNA). In type II CRISPR systems correct processing of pre-crRNA requires a trans-encoded small RNA (tracrRNA), endogenous ribonuclease 3 (rnc) and this protein. The tracrRNA serves as a guide for ribonuclease 3-aided processing of pre-crRNA. Subsequently Cas9/crRNA/tracrRNA endonucleolytically cleaves linear or circular dsDNA target complementary to the spacer; Cas9 is inactive in the absence of the 2 guide RNAs (gRNA). Cas9 recognizes the protospacer adjacent motif (PAM) in the CRISPR repeat sequences to help distinguish self versus nonself, as targets within the bacterial CRISPR locus do not have PAMs. PAM recognition is also required for catalytic activity.</text>
</comment>
<sequence length="1327" mass="155133">MEGQMKNNGNNLQQGNYYLGLDVGTSSVGWAVTDTDYNVLKFRGKSMWGARLFDEASTAEERRTHRGNRRRLARRKYRLLLLEQLFEKEIRKIDDNFFVRLHESNLWADDKSKPSKFLLFNDTNFTDKDYLKKYPTIYHLRSDLIHNSTEHDIRLVFLALHHLIKYRGHFIYDNSANGDVKTLDEAVSDFEEYLNENDIEFNIENKKEFINVLSDKHLTKKEKKISLKKLYGDITDSENINISVLIEMLSGSSISLSNLFKDIEFDGKQNLSLDSDIEETLNDVVDILGDNIDLLIHAKEVYDIAVLTSSLGKHKYLCDAKVELFEKNKKDLMILKKYIKKNHPEDYKKIFSSPTEKKNYAAYSQTNSKNVCSQEEFCLFIKPYIRDMVKSENEDEVRIAKEVEDKSFLTKLKGTNNSVVPYQIHERELNQILKNIVAYLPFMNDEQEDISVVDKIKLIFKFKIPYYVGPLNTKSTRSWVYRSDEKIYPWNFSNVIDLDKTAHEFMNRLIGRCTYTNDPVLPMDSLLYSKYNVLNEINPIKVNGKAIPVEVKQAIYTDLFENSKKKVTRKSIYIYLLKNGYIEKEDIVSGIDIEIKSKLKSHHDFTQIVQENKCTPEEIERIIKGILVYSDDKSMLRRWLKNNIKGLSENDVKYLAKLNYKEWGRLSKTLLTDIYTINPEDGEACSILDIMWNTNATLMEILSNEKYQFKQNIENYKAENYDEKQNLHEELDDMYISPAARRSIWQALRIVDEIVDIKKSAPKKIFIEMAREKKSAMKKKRTESRKDTLLELYKSCKSQADGFYDEELFEKLSNESNSRLRRDQLYLYYTQMGRSMYTGKRIDFDKLINDKNTYDIDHIYPRSKIKDDSITNRVLVEKDINGEKTDIYPISEDIRQKMQPFWKILKEKGLINEEKYKRLTRNYELTDEELSSFVARQLVETQQSTKALATLLKKEYPSAKIVYSKAGNVSEFRNRKDKELPKFREINDLHHAKDAYLNIVVGNVYDTKFTEKFFNNIRNENYSLKRVFDFSVPGAWDAKGSTFNTIKKYMAKNNPIIAFAPYEVKGELFDQQIVPKGKGQFPIKQGKDIEKYGGYNKLSSAFLFAVEYKGKKARERSLETVYIKDVELYLQDPIKYCESVLGLKEPQIIKPKILMGSLFSINNKKLVVTGRSGKQYVCHHIYQLSINDEDSQYLKNIAKYLQEEPDGNIERQNILNITSVNNIKLFDVLCTKFNSNTYEIILNSLKNDVNEGREKFSELDILEQCNILLQLLKAFKCNRESSNLEKLNNKKQAGVIVIPHLFTKCSVFKVIHQSITGLFEKEMDLLK</sequence>
<keyword evidence="3 13" id="KW-0540">Nuclease</keyword>
<dbReference type="GO" id="GO:0046872">
    <property type="term" value="F:metal ion binding"/>
    <property type="evidence" value="ECO:0007669"/>
    <property type="project" value="UniProtKB-UniRule"/>
</dbReference>
<dbReference type="InterPro" id="IPR032240">
    <property type="entry name" value="Cas9_REC"/>
</dbReference>
<dbReference type="InterPro" id="IPR032237">
    <property type="entry name" value="Cas9_PI"/>
</dbReference>
<dbReference type="Proteomes" id="UP000004097">
    <property type="component" value="Unassembled WGS sequence"/>
</dbReference>
<dbReference type="GO" id="GO:0016787">
    <property type="term" value="F:hydrolase activity"/>
    <property type="evidence" value="ECO:0007669"/>
    <property type="project" value="UniProtKB-KW"/>
</dbReference>
<comment type="subunit">
    <text evidence="12 13">Monomer. Binds crRNA and tracrRNA.</text>
</comment>
<dbReference type="Pfam" id="PF13395">
    <property type="entry name" value="HNH_4"/>
    <property type="match status" value="1"/>
</dbReference>
<reference evidence="15 16" key="1">
    <citation type="submission" date="2010-08" db="EMBL/GenBank/DDBJ databases">
        <authorList>
            <person name="Weinstock G."/>
            <person name="Sodergren E."/>
            <person name="Clifton S."/>
            <person name="Fulton L."/>
            <person name="Fulton B."/>
            <person name="Courtney L."/>
            <person name="Fronick C."/>
            <person name="Harrison M."/>
            <person name="Strong C."/>
            <person name="Farmer C."/>
            <person name="Delahaunty K."/>
            <person name="Markovic C."/>
            <person name="Hall O."/>
            <person name="Minx P."/>
            <person name="Tomlinson C."/>
            <person name="Mitreva M."/>
            <person name="Hou S."/>
            <person name="Chen J."/>
            <person name="Wollam A."/>
            <person name="Pepin K.H."/>
            <person name="Johnson M."/>
            <person name="Bhonagiri V."/>
            <person name="Zhang X."/>
            <person name="Suruliraj S."/>
            <person name="Warren W."/>
            <person name="Chinwalla A."/>
            <person name="Mardis E.R."/>
            <person name="Wilson R.K."/>
        </authorList>
    </citation>
    <scope>NUCLEOTIDE SEQUENCE [LARGE SCALE GENOMIC DNA]</scope>
    <source>
        <strain evidence="15 16">F0204</strain>
    </source>
</reference>
<evidence type="ECO:0000313" key="16">
    <source>
        <dbReference type="Proteomes" id="UP000004097"/>
    </source>
</evidence>
<dbReference type="Pfam" id="PF22702">
    <property type="entry name" value="Cas9_RuvC"/>
    <property type="match status" value="1"/>
</dbReference>
<evidence type="ECO:0000256" key="3">
    <source>
        <dbReference type="ARBA" id="ARBA00022722"/>
    </source>
</evidence>
<dbReference type="GO" id="GO:0043571">
    <property type="term" value="P:maintenance of CRISPR repeat elements"/>
    <property type="evidence" value="ECO:0007669"/>
    <property type="project" value="UniProtKB-UniRule"/>
</dbReference>
<dbReference type="STRING" id="706433.HMPREF9430_02063"/>
<dbReference type="InterPro" id="IPR033114">
    <property type="entry name" value="HNH_CAS9"/>
</dbReference>
<feature type="binding site" evidence="13">
    <location>
        <position position="22"/>
    </location>
    <ligand>
        <name>Mg(2+)</name>
        <dbReference type="ChEBI" id="CHEBI:18420"/>
        <label>2</label>
    </ligand>
</feature>
<keyword evidence="10 13" id="KW-0238">DNA-binding</keyword>
<evidence type="ECO:0000256" key="7">
    <source>
        <dbReference type="ARBA" id="ARBA00022842"/>
    </source>
</evidence>
<evidence type="ECO:0000256" key="13">
    <source>
        <dbReference type="HAMAP-Rule" id="MF_01480"/>
    </source>
</evidence>
<feature type="binding site" evidence="13">
    <location>
        <position position="772"/>
    </location>
    <ligand>
        <name>Mg(2+)</name>
        <dbReference type="ChEBI" id="CHEBI:18420"/>
        <label>2</label>
    </ligand>
</feature>
<evidence type="ECO:0000256" key="11">
    <source>
        <dbReference type="ARBA" id="ARBA00023211"/>
    </source>
</evidence>
<comment type="similarity">
    <text evidence="2">Belongs to the CRISPR-associated protein Cas9 family. Subtype II-A subfamily.</text>
</comment>
<dbReference type="EC" id="3.1.-.-" evidence="13"/>
<dbReference type="GO" id="GO:0004519">
    <property type="term" value="F:endonuclease activity"/>
    <property type="evidence" value="ECO:0007669"/>
    <property type="project" value="UniProtKB-UniRule"/>
</dbReference>
<evidence type="ECO:0000256" key="1">
    <source>
        <dbReference type="ARBA" id="ARBA00001946"/>
    </source>
</evidence>
<comment type="domain">
    <text evidence="13">Has 2 endonuclease domains. The discontinuous RuvC-like domain cleaves the target DNA noncomplementary to crRNA while the HNH nuclease domain cleaves the target DNA complementary to crRNA.</text>
</comment>
<dbReference type="Pfam" id="PF16592">
    <property type="entry name" value="Cas9_REC"/>
    <property type="match status" value="1"/>
</dbReference>
<keyword evidence="6 13" id="KW-0378">Hydrolase</keyword>
<feature type="domain" description="HNH Cas9-type" evidence="14">
    <location>
        <begin position="770"/>
        <end position="938"/>
    </location>
</feature>
<proteinExistence type="inferred from homology"/>
<evidence type="ECO:0000256" key="10">
    <source>
        <dbReference type="ARBA" id="ARBA00023125"/>
    </source>
</evidence>
<feature type="active site" description="For RuvC-like nuclease domain" evidence="13">
    <location>
        <position position="22"/>
    </location>
</feature>
<dbReference type="GO" id="GO:0051607">
    <property type="term" value="P:defense response to virus"/>
    <property type="evidence" value="ECO:0007669"/>
    <property type="project" value="UniProtKB-UniRule"/>
</dbReference>
<dbReference type="Pfam" id="PF16595">
    <property type="entry name" value="Cas9_PI"/>
    <property type="match status" value="1"/>
</dbReference>
<keyword evidence="4 13" id="KW-0479">Metal-binding</keyword>
<dbReference type="GO" id="GO:0003677">
    <property type="term" value="F:DNA binding"/>
    <property type="evidence" value="ECO:0007669"/>
    <property type="project" value="UniProtKB-UniRule"/>
</dbReference>
<feature type="binding site" evidence="13">
    <location>
        <position position="772"/>
    </location>
    <ligand>
        <name>Mg(2+)</name>
        <dbReference type="ChEBI" id="CHEBI:18420"/>
        <label>1</label>
    </ligand>
</feature>
<dbReference type="PROSITE" id="PS51749">
    <property type="entry name" value="HNH_CAS9"/>
    <property type="match status" value="1"/>
</dbReference>
<feature type="active site" description="Proton acceptor for HNH nuclease domain" evidence="13">
    <location>
        <position position="858"/>
    </location>
</feature>
<dbReference type="Gene3D" id="1.10.30.50">
    <property type="match status" value="1"/>
</dbReference>
<dbReference type="InterPro" id="IPR032239">
    <property type="entry name" value="Cas9-BH"/>
</dbReference>
<dbReference type="InterPro" id="IPR055228">
    <property type="entry name" value="Cas9_RuvC"/>
</dbReference>
<gene>
    <name evidence="15" type="primary">csn1</name>
    <name evidence="13" type="synonym">cas9</name>
    <name evidence="15" type="ORF">HMPREF9430_02063</name>
</gene>
<name>E7MR72_9FIRM</name>
<dbReference type="InterPro" id="IPR036397">
    <property type="entry name" value="RNaseH_sf"/>
</dbReference>
<feature type="binding site" evidence="13">
    <location>
        <position position="768"/>
    </location>
    <ligand>
        <name>Mg(2+)</name>
        <dbReference type="ChEBI" id="CHEBI:18420"/>
        <label>1</label>
    </ligand>
</feature>
<evidence type="ECO:0000256" key="2">
    <source>
        <dbReference type="ARBA" id="ARBA00005244"/>
    </source>
</evidence>
<dbReference type="Pfam" id="PF16593">
    <property type="entry name" value="Cas9-BH"/>
    <property type="match status" value="1"/>
</dbReference>
<keyword evidence="7 13" id="KW-0460">Magnesium</keyword>
<dbReference type="InterPro" id="IPR003615">
    <property type="entry name" value="HNH_nuc"/>
</dbReference>
<evidence type="ECO:0000256" key="12">
    <source>
        <dbReference type="ARBA" id="ARBA00046380"/>
    </source>
</evidence>
<dbReference type="OrthoDB" id="9757607at2"/>
<feature type="binding site" evidence="13">
    <location>
        <position position="22"/>
    </location>
    <ligand>
        <name>Mg(2+)</name>
        <dbReference type="ChEBI" id="CHEBI:18420"/>
        <label>1</label>
    </ligand>
</feature>
<evidence type="ECO:0000256" key="9">
    <source>
        <dbReference type="ARBA" id="ARBA00023118"/>
    </source>
</evidence>
<keyword evidence="5 13" id="KW-0255">Endonuclease</keyword>
<dbReference type="EMBL" id="AECQ01000042">
    <property type="protein sequence ID" value="EFW23440.1"/>
    <property type="molecule type" value="Genomic_DNA"/>
</dbReference>
<evidence type="ECO:0000259" key="14">
    <source>
        <dbReference type="PROSITE" id="PS51749"/>
    </source>
</evidence>
<feature type="binding site" evidence="13">
    <location>
        <position position="991"/>
    </location>
    <ligand>
        <name>Mg(2+)</name>
        <dbReference type="ChEBI" id="CHEBI:18420"/>
        <label>2</label>
    </ligand>
</feature>
<dbReference type="NCBIfam" id="TIGR01865">
    <property type="entry name" value="cas_Csn1"/>
    <property type="match status" value="1"/>
</dbReference>
<comment type="cofactor">
    <cofactor evidence="1 13">
        <name>Mg(2+)</name>
        <dbReference type="ChEBI" id="CHEBI:18420"/>
    </cofactor>
</comment>
<evidence type="ECO:0000256" key="4">
    <source>
        <dbReference type="ARBA" id="ARBA00022723"/>
    </source>
</evidence>
<keyword evidence="8 13" id="KW-0694">RNA-binding</keyword>
<dbReference type="GO" id="GO:0003723">
    <property type="term" value="F:RNA binding"/>
    <property type="evidence" value="ECO:0007669"/>
    <property type="project" value="UniProtKB-UniRule"/>
</dbReference>
<evidence type="ECO:0000256" key="8">
    <source>
        <dbReference type="ARBA" id="ARBA00022884"/>
    </source>
</evidence>
<dbReference type="HOGENOM" id="CLU_005604_0_0_9"/>
<evidence type="ECO:0000313" key="15">
    <source>
        <dbReference type="EMBL" id="EFW23440.1"/>
    </source>
</evidence>
<comment type="caution">
    <text evidence="15">The sequence shown here is derived from an EMBL/GenBank/DDBJ whole genome shotgun (WGS) entry which is preliminary data.</text>
</comment>
<organism evidence="15 16">
    <name type="scientific">Solobacterium moorei F0204</name>
    <dbReference type="NCBI Taxonomy" id="706433"/>
    <lineage>
        <taxon>Bacteria</taxon>
        <taxon>Bacillati</taxon>
        <taxon>Bacillota</taxon>
        <taxon>Erysipelotrichia</taxon>
        <taxon>Erysipelotrichales</taxon>
        <taxon>Erysipelotrichaceae</taxon>
        <taxon>Solobacterium</taxon>
    </lineage>
</organism>
<keyword evidence="11" id="KW-0464">Manganese</keyword>
<dbReference type="InterPro" id="IPR028629">
    <property type="entry name" value="Cas9"/>
</dbReference>
<dbReference type="Gene3D" id="3.30.420.10">
    <property type="entry name" value="Ribonuclease H-like superfamily/Ribonuclease H"/>
    <property type="match status" value="1"/>
</dbReference>
<dbReference type="eggNOG" id="COG3513">
    <property type="taxonomic scope" value="Bacteria"/>
</dbReference>
<keyword evidence="9 13" id="KW-0051">Antiviral defense</keyword>
<protein>
    <recommendedName>
        <fullName evidence="13">CRISPR-associated endonuclease Cas9</fullName>
        <ecNumber evidence="13">3.1.-.-</ecNumber>
    </recommendedName>
</protein>
<dbReference type="HAMAP" id="MF_01480">
    <property type="entry name" value="Cas9"/>
    <property type="match status" value="1"/>
</dbReference>